<name>A0A0C9Z2N0_9AGAM</name>
<dbReference type="EMBL" id="KN836717">
    <property type="protein sequence ID" value="KIK31715.1"/>
    <property type="molecule type" value="Genomic_DNA"/>
</dbReference>
<evidence type="ECO:0000313" key="1">
    <source>
        <dbReference type="EMBL" id="KIK31715.1"/>
    </source>
</evidence>
<sequence>MDGVVLDELQEHEHDHFTIITRSPLSIPQTGNLIDADIELASPFVASAQHDEADSLPSVHIPAASTTLPFPSSPALAVAGYTVTFNG</sequence>
<reference evidence="1 2" key="1">
    <citation type="submission" date="2014-04" db="EMBL/GenBank/DDBJ databases">
        <authorList>
            <consortium name="DOE Joint Genome Institute"/>
            <person name="Kuo A."/>
            <person name="Ruytinx J."/>
            <person name="Rineau F."/>
            <person name="Colpaert J."/>
            <person name="Kohler A."/>
            <person name="Nagy L.G."/>
            <person name="Floudas D."/>
            <person name="Copeland A."/>
            <person name="Barry K.W."/>
            <person name="Cichocki N."/>
            <person name="Veneault-Fourrey C."/>
            <person name="LaButti K."/>
            <person name="Lindquist E.A."/>
            <person name="Lipzen A."/>
            <person name="Lundell T."/>
            <person name="Morin E."/>
            <person name="Murat C."/>
            <person name="Sun H."/>
            <person name="Tunlid A."/>
            <person name="Henrissat B."/>
            <person name="Grigoriev I.V."/>
            <person name="Hibbett D.S."/>
            <person name="Martin F."/>
            <person name="Nordberg H.P."/>
            <person name="Cantor M.N."/>
            <person name="Hua S.X."/>
        </authorList>
    </citation>
    <scope>NUCLEOTIDE SEQUENCE [LARGE SCALE GENOMIC DNA]</scope>
    <source>
        <strain evidence="1 2">UH-Slu-Lm8-n1</strain>
    </source>
</reference>
<reference evidence="2" key="2">
    <citation type="submission" date="2015-01" db="EMBL/GenBank/DDBJ databases">
        <title>Evolutionary Origins and Diversification of the Mycorrhizal Mutualists.</title>
        <authorList>
            <consortium name="DOE Joint Genome Institute"/>
            <consortium name="Mycorrhizal Genomics Consortium"/>
            <person name="Kohler A."/>
            <person name="Kuo A."/>
            <person name="Nagy L.G."/>
            <person name="Floudas D."/>
            <person name="Copeland A."/>
            <person name="Barry K.W."/>
            <person name="Cichocki N."/>
            <person name="Veneault-Fourrey C."/>
            <person name="LaButti K."/>
            <person name="Lindquist E.A."/>
            <person name="Lipzen A."/>
            <person name="Lundell T."/>
            <person name="Morin E."/>
            <person name="Murat C."/>
            <person name="Riley R."/>
            <person name="Ohm R."/>
            <person name="Sun H."/>
            <person name="Tunlid A."/>
            <person name="Henrissat B."/>
            <person name="Grigoriev I.V."/>
            <person name="Hibbett D.S."/>
            <person name="Martin F."/>
        </authorList>
    </citation>
    <scope>NUCLEOTIDE SEQUENCE [LARGE SCALE GENOMIC DNA]</scope>
    <source>
        <strain evidence="2">UH-Slu-Lm8-n1</strain>
    </source>
</reference>
<dbReference type="AlphaFoldDB" id="A0A0C9Z2N0"/>
<dbReference type="Proteomes" id="UP000054485">
    <property type="component" value="Unassembled WGS sequence"/>
</dbReference>
<accession>A0A0C9Z2N0</accession>
<dbReference type="InParanoid" id="A0A0C9Z2N0"/>
<organism evidence="1 2">
    <name type="scientific">Suillus luteus UH-Slu-Lm8-n1</name>
    <dbReference type="NCBI Taxonomy" id="930992"/>
    <lineage>
        <taxon>Eukaryota</taxon>
        <taxon>Fungi</taxon>
        <taxon>Dikarya</taxon>
        <taxon>Basidiomycota</taxon>
        <taxon>Agaricomycotina</taxon>
        <taxon>Agaricomycetes</taxon>
        <taxon>Agaricomycetidae</taxon>
        <taxon>Boletales</taxon>
        <taxon>Suillineae</taxon>
        <taxon>Suillaceae</taxon>
        <taxon>Suillus</taxon>
    </lineage>
</organism>
<proteinExistence type="predicted"/>
<dbReference type="HOGENOM" id="CLU_2484813_0_0_1"/>
<gene>
    <name evidence="1" type="ORF">CY34DRAFT_19641</name>
</gene>
<protein>
    <submittedName>
        <fullName evidence="1">Uncharacterized protein</fullName>
    </submittedName>
</protein>
<keyword evidence="2" id="KW-1185">Reference proteome</keyword>
<evidence type="ECO:0000313" key="2">
    <source>
        <dbReference type="Proteomes" id="UP000054485"/>
    </source>
</evidence>